<comment type="caution">
    <text evidence="1">The sequence shown here is derived from an EMBL/GenBank/DDBJ whole genome shotgun (WGS) entry which is preliminary data.</text>
</comment>
<accession>A0A7X2Z8F2</accession>
<protein>
    <submittedName>
        <fullName evidence="1">Uncharacterized protein</fullName>
    </submittedName>
</protein>
<sequence>MSDVLRRKRGRLLTSLLAFALMLAIVPPSRDGRCRKAGSEQDASA</sequence>
<name>A0A7X2Z8F2_9BACL</name>
<evidence type="ECO:0000313" key="2">
    <source>
        <dbReference type="Proteomes" id="UP000450917"/>
    </source>
</evidence>
<evidence type="ECO:0000313" key="1">
    <source>
        <dbReference type="EMBL" id="MUG70245.1"/>
    </source>
</evidence>
<dbReference type="Proteomes" id="UP000450917">
    <property type="component" value="Unassembled WGS sequence"/>
</dbReference>
<proteinExistence type="predicted"/>
<organism evidence="1 2">
    <name type="scientific">Paenibacillus validus</name>
    <dbReference type="NCBI Taxonomy" id="44253"/>
    <lineage>
        <taxon>Bacteria</taxon>
        <taxon>Bacillati</taxon>
        <taxon>Bacillota</taxon>
        <taxon>Bacilli</taxon>
        <taxon>Bacillales</taxon>
        <taxon>Paenibacillaceae</taxon>
        <taxon>Paenibacillus</taxon>
    </lineage>
</organism>
<dbReference type="RefSeq" id="WP_155614243.1">
    <property type="nucleotide sequence ID" value="NZ_JARTHJ010000128.1"/>
</dbReference>
<dbReference type="AlphaFoldDB" id="A0A7X2Z8F2"/>
<keyword evidence="2" id="KW-1185">Reference proteome</keyword>
<gene>
    <name evidence="1" type="ORF">GNP93_06080</name>
</gene>
<reference evidence="1 2" key="1">
    <citation type="submission" date="2019-11" db="EMBL/GenBank/DDBJ databases">
        <title>Draft genome sequences of five Paenibacillus species of dairy origin.</title>
        <authorList>
            <person name="Olajide A.M."/>
            <person name="Chen S."/>
            <person name="Lapointe G."/>
        </authorList>
    </citation>
    <scope>NUCLEOTIDE SEQUENCE [LARGE SCALE GENOMIC DNA]</scope>
    <source>
        <strain evidence="1 2">2CS3</strain>
    </source>
</reference>
<dbReference type="EMBL" id="WNZX01000003">
    <property type="protein sequence ID" value="MUG70245.1"/>
    <property type="molecule type" value="Genomic_DNA"/>
</dbReference>